<dbReference type="CDD" id="cd24032">
    <property type="entry name" value="ASKHA_NBD_TsaB"/>
    <property type="match status" value="1"/>
</dbReference>
<evidence type="ECO:0000256" key="1">
    <source>
        <dbReference type="ARBA" id="ARBA00010493"/>
    </source>
</evidence>
<feature type="transmembrane region" description="Helical" evidence="4">
    <location>
        <begin position="215"/>
        <end position="238"/>
    </location>
</feature>
<evidence type="ECO:0000256" key="4">
    <source>
        <dbReference type="SAM" id="Phobius"/>
    </source>
</evidence>
<protein>
    <recommendedName>
        <fullName evidence="2">tRNA threonylcarbamoyladenosine biosynthesis protein TsaB</fullName>
    </recommendedName>
    <alternativeName>
        <fullName evidence="3">t(6)A37 threonylcarbamoyladenosine biosynthesis protein TsaB</fullName>
    </alternativeName>
</protein>
<sequence>MNSDKTILAIDTSLNACSVAVSYDNKIYTLFKLTPKKHEKYIIKMINNVLKLAKIHLKKIDFIACTIGPGSFTGIRIGISIAQTLSMIHEIPLLSFSTFQVLSEQSWIKYHVFRTIIAIKLSKNSFLWGKYCRNKHGLWIGAHTEKYFNNIKKIPQLIKNCKGIWAAIGTIWKHYIFQKKSMKLLNTNITTPQAKYIIFCARSYLKNIYIIKLHVYILSIYLIFRSPFFIYKILSFIIF</sequence>
<evidence type="ECO:0000313" key="7">
    <source>
        <dbReference type="Proteomes" id="UP000006811"/>
    </source>
</evidence>
<dbReference type="Pfam" id="PF00814">
    <property type="entry name" value="TsaD"/>
    <property type="match status" value="1"/>
</dbReference>
<dbReference type="OrthoDB" id="9809995at2"/>
<name>F7WZD3_9GAMM</name>
<evidence type="ECO:0000256" key="3">
    <source>
        <dbReference type="ARBA" id="ARBA00032446"/>
    </source>
</evidence>
<dbReference type="PANTHER" id="PTHR11735">
    <property type="entry name" value="TRNA N6-ADENOSINE THREONYLCARBAMOYLTRANSFERASE"/>
    <property type="match status" value="1"/>
</dbReference>
<dbReference type="InterPro" id="IPR000905">
    <property type="entry name" value="Gcp-like_dom"/>
</dbReference>
<dbReference type="EMBL" id="CP001817">
    <property type="protein sequence ID" value="AEH39795.1"/>
    <property type="molecule type" value="Genomic_DNA"/>
</dbReference>
<gene>
    <name evidence="6" type="primary">yeaZ</name>
    <name evidence="6" type="ORF">BCTU_210</name>
</gene>
<keyword evidence="7" id="KW-1185">Reference proteome</keyword>
<comment type="similarity">
    <text evidence="1">Belongs to the KAE1 / TsaD family. TsaB subfamily.</text>
</comment>
<keyword evidence="4" id="KW-0812">Transmembrane</keyword>
<dbReference type="AlphaFoldDB" id="F7WZD3"/>
<dbReference type="STRING" id="261317.BCTU_210"/>
<dbReference type="Gene3D" id="3.30.420.40">
    <property type="match status" value="2"/>
</dbReference>
<organism evidence="6 7">
    <name type="scientific">Buchnera aphidicola</name>
    <name type="common">Cinara tujafilina</name>
    <dbReference type="NCBI Taxonomy" id="261317"/>
    <lineage>
        <taxon>Bacteria</taxon>
        <taxon>Pseudomonadati</taxon>
        <taxon>Pseudomonadota</taxon>
        <taxon>Gammaproteobacteria</taxon>
        <taxon>Enterobacterales</taxon>
        <taxon>Erwiniaceae</taxon>
        <taxon>Buchnera</taxon>
    </lineage>
</organism>
<dbReference type="PANTHER" id="PTHR11735:SF11">
    <property type="entry name" value="TRNA THREONYLCARBAMOYLADENOSINE BIOSYNTHESIS PROTEIN TSAB"/>
    <property type="match status" value="1"/>
</dbReference>
<feature type="domain" description="Gcp-like" evidence="5">
    <location>
        <begin position="34"/>
        <end position="109"/>
    </location>
</feature>
<dbReference type="GO" id="GO:0002949">
    <property type="term" value="P:tRNA threonylcarbamoyladenosine modification"/>
    <property type="evidence" value="ECO:0007669"/>
    <property type="project" value="InterPro"/>
</dbReference>
<dbReference type="HOGENOM" id="CLU_064886_2_0_6"/>
<dbReference type="InterPro" id="IPR022496">
    <property type="entry name" value="T6A_TsaB"/>
</dbReference>
<dbReference type="eggNOG" id="COG1214">
    <property type="taxonomic scope" value="Bacteria"/>
</dbReference>
<keyword evidence="4" id="KW-1133">Transmembrane helix</keyword>
<keyword evidence="4" id="KW-0472">Membrane</keyword>
<dbReference type="SUPFAM" id="SSF53067">
    <property type="entry name" value="Actin-like ATPase domain"/>
    <property type="match status" value="1"/>
</dbReference>
<reference evidence="6 7" key="1">
    <citation type="journal article" date="2011" name="Appl. Environ. Microbiol.">
        <title>The genome of Buchnera aphidicola from the aphid Cinara tujafilina provides new clues about the evolutionary history of metabolic losses in bacterial endosymbionts.</title>
        <authorList>
            <person name="Lamelas A."/>
            <person name="Gosalbes M.J."/>
            <person name="Moya A."/>
            <person name="Latorre A."/>
        </authorList>
    </citation>
    <scope>NUCLEOTIDE SEQUENCE [LARGE SCALE GENOMIC DNA]</scope>
    <source>
        <strain evidence="7">Cinara tujafilina</strain>
    </source>
</reference>
<accession>F7WZD3</accession>
<dbReference type="GO" id="GO:0005829">
    <property type="term" value="C:cytosol"/>
    <property type="evidence" value="ECO:0007669"/>
    <property type="project" value="TreeGrafter"/>
</dbReference>
<evidence type="ECO:0000256" key="2">
    <source>
        <dbReference type="ARBA" id="ARBA00019012"/>
    </source>
</evidence>
<dbReference type="KEGG" id="baj:BCTU_210"/>
<proteinExistence type="inferred from homology"/>
<evidence type="ECO:0000313" key="6">
    <source>
        <dbReference type="EMBL" id="AEH39795.1"/>
    </source>
</evidence>
<dbReference type="NCBIfam" id="TIGR03725">
    <property type="entry name" value="T6A_YeaZ"/>
    <property type="match status" value="1"/>
</dbReference>
<dbReference type="InterPro" id="IPR043129">
    <property type="entry name" value="ATPase_NBD"/>
</dbReference>
<dbReference type="Proteomes" id="UP000006811">
    <property type="component" value="Chromosome"/>
</dbReference>
<evidence type="ECO:0000259" key="5">
    <source>
        <dbReference type="Pfam" id="PF00814"/>
    </source>
</evidence>